<name>A0A919VB56_9ACTN</name>
<dbReference type="InterPro" id="IPR017517">
    <property type="entry name" value="Maleyloyr_isom"/>
</dbReference>
<dbReference type="RefSeq" id="WP_204032709.1">
    <property type="nucleotide sequence ID" value="NZ_BOOW01000056.1"/>
</dbReference>
<dbReference type="InterPro" id="IPR024344">
    <property type="entry name" value="MDMPI_metal-binding"/>
</dbReference>
<dbReference type="EMBL" id="BOOW01000056">
    <property type="protein sequence ID" value="GII97216.1"/>
    <property type="molecule type" value="Genomic_DNA"/>
</dbReference>
<dbReference type="InterPro" id="IPR034660">
    <property type="entry name" value="DinB/YfiT-like"/>
</dbReference>
<dbReference type="AlphaFoldDB" id="A0A919VB56"/>
<organism evidence="2 3">
    <name type="scientific">Sinosporangium siamense</name>
    <dbReference type="NCBI Taxonomy" id="1367973"/>
    <lineage>
        <taxon>Bacteria</taxon>
        <taxon>Bacillati</taxon>
        <taxon>Actinomycetota</taxon>
        <taxon>Actinomycetes</taxon>
        <taxon>Streptosporangiales</taxon>
        <taxon>Streptosporangiaceae</taxon>
        <taxon>Sinosporangium</taxon>
    </lineage>
</organism>
<proteinExistence type="predicted"/>
<evidence type="ECO:0000313" key="3">
    <source>
        <dbReference type="Proteomes" id="UP000606172"/>
    </source>
</evidence>
<sequence length="188" mass="20381">MIELHALMSTASGRLSRLVHGTRPGQFGDPTPCADYDVRALINHVNYVSVLFVGLAKKQDMPADGDYLGDDWTPEVLDTRIAALLDAWSSPAAYEGVSPGFGLPMDHVAKMAIFDMAVHGWDLARATGQDFAVDDEVIKVSEELIKAMAPTGRQMGVFGEEKPVPADATPFERVLALSGRDPEWRPSA</sequence>
<evidence type="ECO:0000313" key="2">
    <source>
        <dbReference type="EMBL" id="GII97216.1"/>
    </source>
</evidence>
<dbReference type="SUPFAM" id="SSF109854">
    <property type="entry name" value="DinB/YfiT-like putative metalloenzymes"/>
    <property type="match status" value="1"/>
</dbReference>
<reference evidence="2" key="1">
    <citation type="submission" date="2021-01" db="EMBL/GenBank/DDBJ databases">
        <title>Whole genome shotgun sequence of Sinosporangium siamense NBRC 109515.</title>
        <authorList>
            <person name="Komaki H."/>
            <person name="Tamura T."/>
        </authorList>
    </citation>
    <scope>NUCLEOTIDE SEQUENCE</scope>
    <source>
        <strain evidence="2">NBRC 109515</strain>
    </source>
</reference>
<dbReference type="Proteomes" id="UP000606172">
    <property type="component" value="Unassembled WGS sequence"/>
</dbReference>
<accession>A0A919VB56</accession>
<dbReference type="NCBIfam" id="TIGR03083">
    <property type="entry name" value="maleylpyruvate isomerase family mycothiol-dependent enzyme"/>
    <property type="match status" value="1"/>
</dbReference>
<protein>
    <submittedName>
        <fullName evidence="2">TIGR03086 family protein</fullName>
    </submittedName>
</protein>
<dbReference type="NCBIfam" id="TIGR03086">
    <property type="entry name" value="TIGR03086 family metal-binding protein"/>
    <property type="match status" value="1"/>
</dbReference>
<comment type="caution">
    <text evidence="2">The sequence shown here is derived from an EMBL/GenBank/DDBJ whole genome shotgun (WGS) entry which is preliminary data.</text>
</comment>
<dbReference type="GO" id="GO:0046872">
    <property type="term" value="F:metal ion binding"/>
    <property type="evidence" value="ECO:0007669"/>
    <property type="project" value="InterPro"/>
</dbReference>
<dbReference type="Pfam" id="PF11716">
    <property type="entry name" value="MDMPI_N"/>
    <property type="match status" value="1"/>
</dbReference>
<gene>
    <name evidence="2" type="ORF">Ssi02_74470</name>
</gene>
<keyword evidence="3" id="KW-1185">Reference proteome</keyword>
<evidence type="ECO:0000259" key="1">
    <source>
        <dbReference type="Pfam" id="PF11716"/>
    </source>
</evidence>
<feature type="domain" description="Mycothiol-dependent maleylpyruvate isomerase metal-binding" evidence="1">
    <location>
        <begin position="11"/>
        <end position="124"/>
    </location>
</feature>
<dbReference type="InterPro" id="IPR017520">
    <property type="entry name" value="CHP03086"/>
</dbReference>